<accession>A0ABD3AZJ5</accession>
<proteinExistence type="predicted"/>
<organism evidence="3 4">
    <name type="scientific">Cinchona calisaya</name>
    <dbReference type="NCBI Taxonomy" id="153742"/>
    <lineage>
        <taxon>Eukaryota</taxon>
        <taxon>Viridiplantae</taxon>
        <taxon>Streptophyta</taxon>
        <taxon>Embryophyta</taxon>
        <taxon>Tracheophyta</taxon>
        <taxon>Spermatophyta</taxon>
        <taxon>Magnoliopsida</taxon>
        <taxon>eudicotyledons</taxon>
        <taxon>Gunneridae</taxon>
        <taxon>Pentapetalae</taxon>
        <taxon>asterids</taxon>
        <taxon>lamiids</taxon>
        <taxon>Gentianales</taxon>
        <taxon>Rubiaceae</taxon>
        <taxon>Cinchonoideae</taxon>
        <taxon>Cinchoneae</taxon>
        <taxon>Cinchona</taxon>
    </lineage>
</organism>
<name>A0ABD3AZJ5_9GENT</name>
<evidence type="ECO:0008006" key="5">
    <source>
        <dbReference type="Google" id="ProtNLM"/>
    </source>
</evidence>
<feature type="region of interest" description="Disordered" evidence="2">
    <location>
        <begin position="126"/>
        <end position="148"/>
    </location>
</feature>
<dbReference type="GO" id="GO:0046872">
    <property type="term" value="F:metal ion binding"/>
    <property type="evidence" value="ECO:0007669"/>
    <property type="project" value="UniProtKB-KW"/>
</dbReference>
<dbReference type="PANTHER" id="PTHR45868">
    <property type="entry name" value="HEAVY METAL-ASSOCIATED ISOPRENYLATED PLANT PROTEIN 33-RELATED"/>
    <property type="match status" value="1"/>
</dbReference>
<gene>
    <name evidence="3" type="ORF">ACH5RR_004994</name>
</gene>
<sequence length="164" mass="18126">MTCTIKVSTSTPGWERTARNVLSKIHGVRAFKMDEYGFIKVSGLIHPELLIKKLAQVGKPAVLCSLQYGDCFGNFSVGPNNMPFRSTSADDHNHFYDLYGGYYDHSGAGYGYDSRPFARLANELRQRHAPPPGPPPPPPPSLGPRHGVYVPRYIHDSPGCCSFM</sequence>
<dbReference type="EMBL" id="JBJUIK010000002">
    <property type="protein sequence ID" value="KAL3536533.1"/>
    <property type="molecule type" value="Genomic_DNA"/>
</dbReference>
<reference evidence="3 4" key="1">
    <citation type="submission" date="2024-11" db="EMBL/GenBank/DDBJ databases">
        <title>A near-complete genome assembly of Cinchona calisaya.</title>
        <authorList>
            <person name="Lian D.C."/>
            <person name="Zhao X.W."/>
            <person name="Wei L."/>
        </authorList>
    </citation>
    <scope>NUCLEOTIDE SEQUENCE [LARGE SCALE GENOMIC DNA]</scope>
    <source>
        <tissue evidence="3">Nenye</tissue>
    </source>
</reference>
<keyword evidence="1" id="KW-0479">Metal-binding</keyword>
<feature type="compositionally biased region" description="Pro residues" evidence="2">
    <location>
        <begin position="129"/>
        <end position="142"/>
    </location>
</feature>
<dbReference type="AlphaFoldDB" id="A0ABD3AZJ5"/>
<keyword evidence="4" id="KW-1185">Reference proteome</keyword>
<comment type="caution">
    <text evidence="3">The sequence shown here is derived from an EMBL/GenBank/DDBJ whole genome shotgun (WGS) entry which is preliminary data.</text>
</comment>
<evidence type="ECO:0000256" key="2">
    <source>
        <dbReference type="SAM" id="MobiDB-lite"/>
    </source>
</evidence>
<dbReference type="Proteomes" id="UP001630127">
    <property type="component" value="Unassembled WGS sequence"/>
</dbReference>
<protein>
    <recommendedName>
        <fullName evidence="5">HMA domain-containing protein</fullName>
    </recommendedName>
</protein>
<evidence type="ECO:0000313" key="3">
    <source>
        <dbReference type="EMBL" id="KAL3536533.1"/>
    </source>
</evidence>
<evidence type="ECO:0000256" key="1">
    <source>
        <dbReference type="ARBA" id="ARBA00022723"/>
    </source>
</evidence>
<dbReference type="PANTHER" id="PTHR45868:SF83">
    <property type="entry name" value="HEAVY METAL-ASSOCIATED ISOPRENYLATED PLANT PROTEIN 33"/>
    <property type="match status" value="1"/>
</dbReference>
<evidence type="ECO:0000313" key="4">
    <source>
        <dbReference type="Proteomes" id="UP001630127"/>
    </source>
</evidence>